<evidence type="ECO:0000313" key="8">
    <source>
        <dbReference type="Proteomes" id="UP000232323"/>
    </source>
</evidence>
<dbReference type="Gene3D" id="3.10.50.40">
    <property type="match status" value="1"/>
</dbReference>
<accession>A0A250XIZ6</accession>
<dbReference type="InterPro" id="IPR001179">
    <property type="entry name" value="PPIase_FKBP_dom"/>
</dbReference>
<keyword evidence="3 5" id="KW-0697">Rotamase</keyword>
<protein>
    <recommendedName>
        <fullName evidence="2 5">peptidylprolyl isomerase</fullName>
        <ecNumber evidence="2 5">5.2.1.8</ecNumber>
    </recommendedName>
</protein>
<dbReference type="PANTHER" id="PTHR43811">
    <property type="entry name" value="FKBP-TYPE PEPTIDYL-PROLYL CIS-TRANS ISOMERASE FKPA"/>
    <property type="match status" value="1"/>
</dbReference>
<dbReference type="PROSITE" id="PS50059">
    <property type="entry name" value="FKBP_PPIASE"/>
    <property type="match status" value="1"/>
</dbReference>
<dbReference type="AlphaFoldDB" id="A0A250XIZ6"/>
<comment type="catalytic activity">
    <reaction evidence="1 5">
        <text>[protein]-peptidylproline (omega=180) = [protein]-peptidylproline (omega=0)</text>
        <dbReference type="Rhea" id="RHEA:16237"/>
        <dbReference type="Rhea" id="RHEA-COMP:10747"/>
        <dbReference type="Rhea" id="RHEA-COMP:10748"/>
        <dbReference type="ChEBI" id="CHEBI:83833"/>
        <dbReference type="ChEBI" id="CHEBI:83834"/>
        <dbReference type="EC" id="5.2.1.8"/>
    </reaction>
</comment>
<evidence type="ECO:0000256" key="1">
    <source>
        <dbReference type="ARBA" id="ARBA00000971"/>
    </source>
</evidence>
<evidence type="ECO:0000259" key="6">
    <source>
        <dbReference type="PROSITE" id="PS50059"/>
    </source>
</evidence>
<dbReference type="OrthoDB" id="77911at2759"/>
<dbReference type="PANTHER" id="PTHR43811:SF17">
    <property type="entry name" value="PEPTIDYL-PROLYL CIS-TRANS ISOMERASE FKBP16-3, CHLOROPLASTIC"/>
    <property type="match status" value="1"/>
</dbReference>
<dbReference type="SUPFAM" id="SSF54534">
    <property type="entry name" value="FKBP-like"/>
    <property type="match status" value="1"/>
</dbReference>
<evidence type="ECO:0000256" key="3">
    <source>
        <dbReference type="ARBA" id="ARBA00023110"/>
    </source>
</evidence>
<sequence length="210" mass="22491">MLRSKAVFQESRTCSNHGSRVRFGSLAARCCASADASVASRRNLLQGTLAVVGLASATRPQPAAAIDEKEVKVLCDADCMKTIEELEMVTTPSGLQYRDIVIGKGANPPTGYQVVLNYVAMTQNYRIFDNSLDKGKPYDIRVGSGAVVAGLDEGLRTMRPGGIRRLYVPGSLSFPKGLKAAAGRPSVPANSPVVFDVQLLYIPGLEDEEE</sequence>
<keyword evidence="8" id="KW-1185">Reference proteome</keyword>
<name>A0A250XIZ6_9CHLO</name>
<evidence type="ECO:0000256" key="4">
    <source>
        <dbReference type="ARBA" id="ARBA00023235"/>
    </source>
</evidence>
<organism evidence="7 8">
    <name type="scientific">Chlamydomonas eustigma</name>
    <dbReference type="NCBI Taxonomy" id="1157962"/>
    <lineage>
        <taxon>Eukaryota</taxon>
        <taxon>Viridiplantae</taxon>
        <taxon>Chlorophyta</taxon>
        <taxon>core chlorophytes</taxon>
        <taxon>Chlorophyceae</taxon>
        <taxon>CS clade</taxon>
        <taxon>Chlamydomonadales</taxon>
        <taxon>Chlamydomonadaceae</taxon>
        <taxon>Chlamydomonas</taxon>
    </lineage>
</organism>
<dbReference type="InterPro" id="IPR046357">
    <property type="entry name" value="PPIase_dom_sf"/>
</dbReference>
<gene>
    <name evidence="7" type="ORF">CEUSTIGMA_g10440.t1</name>
</gene>
<proteinExistence type="predicted"/>
<dbReference type="EC" id="5.2.1.8" evidence="2 5"/>
<evidence type="ECO:0000256" key="2">
    <source>
        <dbReference type="ARBA" id="ARBA00013194"/>
    </source>
</evidence>
<keyword evidence="4 5" id="KW-0413">Isomerase</keyword>
<dbReference type="GO" id="GO:0003755">
    <property type="term" value="F:peptidyl-prolyl cis-trans isomerase activity"/>
    <property type="evidence" value="ECO:0007669"/>
    <property type="project" value="UniProtKB-KW"/>
</dbReference>
<dbReference type="Pfam" id="PF00254">
    <property type="entry name" value="FKBP_C"/>
    <property type="match status" value="1"/>
</dbReference>
<dbReference type="STRING" id="1157962.A0A250XIZ6"/>
<feature type="domain" description="PPIase FKBP-type" evidence="6">
    <location>
        <begin position="111"/>
        <end position="203"/>
    </location>
</feature>
<reference evidence="7 8" key="1">
    <citation type="submission" date="2017-08" db="EMBL/GenBank/DDBJ databases">
        <title>Acidophilic green algal genome provides insights into adaptation to an acidic environment.</title>
        <authorList>
            <person name="Hirooka S."/>
            <person name="Hirose Y."/>
            <person name="Kanesaki Y."/>
            <person name="Higuchi S."/>
            <person name="Fujiwara T."/>
            <person name="Onuma R."/>
            <person name="Era A."/>
            <person name="Ohbayashi R."/>
            <person name="Uzuka A."/>
            <person name="Nozaki H."/>
            <person name="Yoshikawa H."/>
            <person name="Miyagishima S.Y."/>
        </authorList>
    </citation>
    <scope>NUCLEOTIDE SEQUENCE [LARGE SCALE GENOMIC DNA]</scope>
    <source>
        <strain evidence="7 8">NIES-2499</strain>
    </source>
</reference>
<dbReference type="EMBL" id="BEGY01000090">
    <property type="protein sequence ID" value="GAX83013.1"/>
    <property type="molecule type" value="Genomic_DNA"/>
</dbReference>
<evidence type="ECO:0000313" key="7">
    <source>
        <dbReference type="EMBL" id="GAX83013.1"/>
    </source>
</evidence>
<evidence type="ECO:0000256" key="5">
    <source>
        <dbReference type="PROSITE-ProRule" id="PRU00277"/>
    </source>
</evidence>
<dbReference type="Proteomes" id="UP000232323">
    <property type="component" value="Unassembled WGS sequence"/>
</dbReference>
<comment type="caution">
    <text evidence="7">The sequence shown here is derived from an EMBL/GenBank/DDBJ whole genome shotgun (WGS) entry which is preliminary data.</text>
</comment>